<evidence type="ECO:0000313" key="3">
    <source>
        <dbReference type="Proteomes" id="UP001054252"/>
    </source>
</evidence>
<sequence>MTETVNQMRKYGDDVPEKKVVEKMLRSLPKKYDHIVAAIEESKDLVVLTTDELLGSLFSHEDRMKRYKDPVENAFYSKLQLSKNKYGRSSSEFSNKGGFNRGQGAV</sequence>
<gene>
    <name evidence="2" type="ORF">SLEP1_g23396</name>
</gene>
<accession>A0AAV5JLR3</accession>
<dbReference type="Proteomes" id="UP001054252">
    <property type="component" value="Unassembled WGS sequence"/>
</dbReference>
<name>A0AAV5JLR3_9ROSI</name>
<protein>
    <submittedName>
        <fullName evidence="2">Uncharacterized protein</fullName>
    </submittedName>
</protein>
<organism evidence="2 3">
    <name type="scientific">Rubroshorea leprosula</name>
    <dbReference type="NCBI Taxonomy" id="152421"/>
    <lineage>
        <taxon>Eukaryota</taxon>
        <taxon>Viridiplantae</taxon>
        <taxon>Streptophyta</taxon>
        <taxon>Embryophyta</taxon>
        <taxon>Tracheophyta</taxon>
        <taxon>Spermatophyta</taxon>
        <taxon>Magnoliopsida</taxon>
        <taxon>eudicotyledons</taxon>
        <taxon>Gunneridae</taxon>
        <taxon>Pentapetalae</taxon>
        <taxon>rosids</taxon>
        <taxon>malvids</taxon>
        <taxon>Malvales</taxon>
        <taxon>Dipterocarpaceae</taxon>
        <taxon>Rubroshorea</taxon>
    </lineage>
</organism>
<dbReference type="PANTHER" id="PTHR35317:SF23">
    <property type="entry name" value="OS04G0629600 PROTEIN"/>
    <property type="match status" value="1"/>
</dbReference>
<dbReference type="AlphaFoldDB" id="A0AAV5JLR3"/>
<feature type="region of interest" description="Disordered" evidence="1">
    <location>
        <begin position="85"/>
        <end position="106"/>
    </location>
</feature>
<reference evidence="2 3" key="1">
    <citation type="journal article" date="2021" name="Commun. Biol.">
        <title>The genome of Shorea leprosula (Dipterocarpaceae) highlights the ecological relevance of drought in aseasonal tropical rainforests.</title>
        <authorList>
            <person name="Ng K.K.S."/>
            <person name="Kobayashi M.J."/>
            <person name="Fawcett J.A."/>
            <person name="Hatakeyama M."/>
            <person name="Paape T."/>
            <person name="Ng C.H."/>
            <person name="Ang C.C."/>
            <person name="Tnah L.H."/>
            <person name="Lee C.T."/>
            <person name="Nishiyama T."/>
            <person name="Sese J."/>
            <person name="O'Brien M.J."/>
            <person name="Copetti D."/>
            <person name="Mohd Noor M.I."/>
            <person name="Ong R.C."/>
            <person name="Putra M."/>
            <person name="Sireger I.Z."/>
            <person name="Indrioko S."/>
            <person name="Kosugi Y."/>
            <person name="Izuno A."/>
            <person name="Isagi Y."/>
            <person name="Lee S.L."/>
            <person name="Shimizu K.K."/>
        </authorList>
    </citation>
    <scope>NUCLEOTIDE SEQUENCE [LARGE SCALE GENOMIC DNA]</scope>
    <source>
        <strain evidence="2">214</strain>
    </source>
</reference>
<dbReference type="PANTHER" id="PTHR35317">
    <property type="entry name" value="OS04G0629600 PROTEIN"/>
    <property type="match status" value="1"/>
</dbReference>
<dbReference type="EMBL" id="BPVZ01000036">
    <property type="protein sequence ID" value="GKV12217.1"/>
    <property type="molecule type" value="Genomic_DNA"/>
</dbReference>
<dbReference type="Pfam" id="PF14223">
    <property type="entry name" value="Retrotran_gag_2"/>
    <property type="match status" value="1"/>
</dbReference>
<feature type="compositionally biased region" description="Polar residues" evidence="1">
    <location>
        <begin position="85"/>
        <end position="94"/>
    </location>
</feature>
<evidence type="ECO:0000313" key="2">
    <source>
        <dbReference type="EMBL" id="GKV12217.1"/>
    </source>
</evidence>
<evidence type="ECO:0000256" key="1">
    <source>
        <dbReference type="SAM" id="MobiDB-lite"/>
    </source>
</evidence>
<keyword evidence="3" id="KW-1185">Reference proteome</keyword>
<comment type="caution">
    <text evidence="2">The sequence shown here is derived from an EMBL/GenBank/DDBJ whole genome shotgun (WGS) entry which is preliminary data.</text>
</comment>
<proteinExistence type="predicted"/>